<evidence type="ECO:0000313" key="3">
    <source>
        <dbReference type="Proteomes" id="UP000199727"/>
    </source>
</evidence>
<gene>
    <name evidence="2" type="ORF">C361_01894</name>
</gene>
<evidence type="ECO:0000256" key="1">
    <source>
        <dbReference type="SAM" id="MobiDB-lite"/>
    </source>
</evidence>
<reference evidence="2 3" key="1">
    <citation type="submission" date="2017-06" db="EMBL/GenBank/DDBJ databases">
        <title>Global population genomics of the pathogenic fungus Cryptococcus neoformans var. grubii.</title>
        <authorList>
            <person name="Cuomo C."/>
            <person name="Litvintseva A."/>
            <person name="Chen Y."/>
            <person name="Young S."/>
            <person name="Zeng Q."/>
            <person name="Chapman S."/>
            <person name="Gujja S."/>
            <person name="Saif S."/>
            <person name="Birren B."/>
        </authorList>
    </citation>
    <scope>NUCLEOTIDE SEQUENCE [LARGE SCALE GENOMIC DNA]</scope>
    <source>
        <strain evidence="2 3">Tu259-1</strain>
    </source>
</reference>
<dbReference type="EMBL" id="AMKT01000027">
    <property type="protein sequence ID" value="OXG25934.1"/>
    <property type="molecule type" value="Genomic_DNA"/>
</dbReference>
<feature type="compositionally biased region" description="Acidic residues" evidence="1">
    <location>
        <begin position="235"/>
        <end position="251"/>
    </location>
</feature>
<protein>
    <submittedName>
        <fullName evidence="2">Uncharacterized protein</fullName>
    </submittedName>
</protein>
<comment type="caution">
    <text evidence="2">The sequence shown here is derived from an EMBL/GenBank/DDBJ whole genome shotgun (WGS) entry which is preliminary data.</text>
</comment>
<sequence length="293" mass="32455">MQHQHRPPSEIYHPPQPPSIPLPTINTLIPRLTTTINDIDSLKTLVANGAHNSTIPSWDVLLQRYSLLLGRINALSATITAPPARPNVTAYSQRPPPQTPILSHYLVHPLTPLPSADNSGSEITPLVQDAFFQAINTIPLVAGPPDDRVEGMGPNVSPSHTQDQLRALSEMDLEDLRRRILLIMERDGMKGKVMKEEIGRRAEEVDWAMRVDEAEEGDDYEDDEPAVAPMKDNDETGDDDDLFGSDDDEFMEVAPATDTAPKQHSKEQQTSISRATWKATDFVKFMDSGAQPL</sequence>
<evidence type="ECO:0000313" key="2">
    <source>
        <dbReference type="EMBL" id="OXG25934.1"/>
    </source>
</evidence>
<feature type="compositionally biased region" description="Acidic residues" evidence="1">
    <location>
        <begin position="213"/>
        <end position="225"/>
    </location>
</feature>
<feature type="region of interest" description="Disordered" evidence="1">
    <location>
        <begin position="210"/>
        <end position="273"/>
    </location>
</feature>
<dbReference type="AlphaFoldDB" id="A0A854QHG7"/>
<accession>A0A854QHG7</accession>
<feature type="region of interest" description="Disordered" evidence="1">
    <location>
        <begin position="1"/>
        <end position="20"/>
    </location>
</feature>
<proteinExistence type="predicted"/>
<name>A0A854QHG7_CRYNE</name>
<organism evidence="2 3">
    <name type="scientific">Cryptococcus neoformans Tu259-1</name>
    <dbReference type="NCBI Taxonomy" id="1230072"/>
    <lineage>
        <taxon>Eukaryota</taxon>
        <taxon>Fungi</taxon>
        <taxon>Dikarya</taxon>
        <taxon>Basidiomycota</taxon>
        <taxon>Agaricomycotina</taxon>
        <taxon>Tremellomycetes</taxon>
        <taxon>Tremellales</taxon>
        <taxon>Cryptococcaceae</taxon>
        <taxon>Cryptococcus</taxon>
        <taxon>Cryptococcus neoformans species complex</taxon>
    </lineage>
</organism>
<dbReference type="OrthoDB" id="2575467at2759"/>
<dbReference type="Proteomes" id="UP000199727">
    <property type="component" value="Unassembled WGS sequence"/>
</dbReference>